<feature type="signal peptide" evidence="2">
    <location>
        <begin position="1"/>
        <end position="24"/>
    </location>
</feature>
<feature type="chain" id="PRO_5001959448" evidence="2">
    <location>
        <begin position="25"/>
        <end position="212"/>
    </location>
</feature>
<comment type="caution">
    <text evidence="3">The sequence shown here is derived from an EMBL/GenBank/DDBJ whole genome shotgun (WGS) entry which is preliminary data.</text>
</comment>
<dbReference type="EMBL" id="AXCZ01000199">
    <property type="protein sequence ID" value="KGM09307.1"/>
    <property type="molecule type" value="Genomic_DNA"/>
</dbReference>
<evidence type="ECO:0000313" key="3">
    <source>
        <dbReference type="EMBL" id="KGM09307.1"/>
    </source>
</evidence>
<feature type="region of interest" description="Disordered" evidence="1">
    <location>
        <begin position="149"/>
        <end position="194"/>
    </location>
</feature>
<protein>
    <submittedName>
        <fullName evidence="3">Uncharacterized protein</fullName>
    </submittedName>
</protein>
<evidence type="ECO:0000256" key="1">
    <source>
        <dbReference type="SAM" id="MobiDB-lite"/>
    </source>
</evidence>
<reference evidence="3 4" key="1">
    <citation type="submission" date="2013-08" db="EMBL/GenBank/DDBJ databases">
        <title>Genome sequencing of Cellulomonas bogoriensis 69B4.</title>
        <authorList>
            <person name="Chen F."/>
            <person name="Li Y."/>
            <person name="Wang G."/>
        </authorList>
    </citation>
    <scope>NUCLEOTIDE SEQUENCE [LARGE SCALE GENOMIC DNA]</scope>
    <source>
        <strain evidence="3 4">69B4</strain>
    </source>
</reference>
<keyword evidence="4" id="KW-1185">Reference proteome</keyword>
<dbReference type="AlphaFoldDB" id="A0A0A0BNS2"/>
<gene>
    <name evidence="3" type="ORF">N869_04860</name>
</gene>
<evidence type="ECO:0000256" key="2">
    <source>
        <dbReference type="SAM" id="SignalP"/>
    </source>
</evidence>
<name>A0A0A0BNS2_9CELL</name>
<organism evidence="3 4">
    <name type="scientific">Cellulomonas bogoriensis 69B4 = DSM 16987</name>
    <dbReference type="NCBI Taxonomy" id="1386082"/>
    <lineage>
        <taxon>Bacteria</taxon>
        <taxon>Bacillati</taxon>
        <taxon>Actinomycetota</taxon>
        <taxon>Actinomycetes</taxon>
        <taxon>Micrococcales</taxon>
        <taxon>Cellulomonadaceae</taxon>
        <taxon>Cellulomonas</taxon>
    </lineage>
</organism>
<dbReference type="Proteomes" id="UP000054314">
    <property type="component" value="Unassembled WGS sequence"/>
</dbReference>
<feature type="non-terminal residue" evidence="3">
    <location>
        <position position="212"/>
    </location>
</feature>
<dbReference type="PROSITE" id="PS51257">
    <property type="entry name" value="PROKAR_LIPOPROTEIN"/>
    <property type="match status" value="1"/>
</dbReference>
<accession>A0A0A0BNS2</accession>
<feature type="compositionally biased region" description="Low complexity" evidence="1">
    <location>
        <begin position="153"/>
        <end position="165"/>
    </location>
</feature>
<sequence>MSRALRVVVAGVLAAGGGLVTASAATGLAACPDDGFGYVPGGACQLVVEVEAGCAGEDPVMVYRVASEGFDVRTVTLVWRGPEEHVGLMWDGLPLEGAVPWPGAGGGLSFVGEPGGVTAVVGVPESLECTGTGEAPVGEVPDVVIEPERPSWEEPTPGGQSTPTPGAAPAPLPAERDIAVTGPGGAAAADAGSGEGRALAATGLTTVPLLGA</sequence>
<keyword evidence="2" id="KW-0732">Signal</keyword>
<proteinExistence type="predicted"/>
<evidence type="ECO:0000313" key="4">
    <source>
        <dbReference type="Proteomes" id="UP000054314"/>
    </source>
</evidence>